<accession>A0AAE6M1M6</accession>
<dbReference type="InterPro" id="IPR008407">
    <property type="entry name" value="Brnchd-chn_aa_trnsp_AzlD"/>
</dbReference>
<feature type="transmembrane region" description="Helical" evidence="1">
    <location>
        <begin position="65"/>
        <end position="84"/>
    </location>
</feature>
<organism evidence="2 3">
    <name type="scientific">Leuconostoc carnosum</name>
    <dbReference type="NCBI Taxonomy" id="1252"/>
    <lineage>
        <taxon>Bacteria</taxon>
        <taxon>Bacillati</taxon>
        <taxon>Bacillota</taxon>
        <taxon>Bacilli</taxon>
        <taxon>Lactobacillales</taxon>
        <taxon>Lactobacillaceae</taxon>
        <taxon>Leuconostoc</taxon>
    </lineage>
</organism>
<dbReference type="RefSeq" id="WP_019040175.1">
    <property type="nucleotide sequence ID" value="NZ_BPKR01000002.1"/>
</dbReference>
<dbReference type="GeneID" id="61186278"/>
<proteinExistence type="predicted"/>
<dbReference type="Pfam" id="PF05437">
    <property type="entry name" value="AzlD"/>
    <property type="match status" value="1"/>
</dbReference>
<protein>
    <submittedName>
        <fullName evidence="2">AzlD domain-containing protein</fullName>
    </submittedName>
</protein>
<keyword evidence="1" id="KW-1133">Transmembrane helix</keyword>
<sequence length="109" mass="12586">MITSQPFYTVLIFATGVTLLIRILPFFLVNIIKFPKWLELFLHYLPLTMMTALFFDNLFDKTSASIFPILNFENFFAIVPALIIGYLKKSLILVVLVGIVCMAGIRFFW</sequence>
<dbReference type="EMBL" id="CP042374">
    <property type="protein sequence ID" value="QEA32795.1"/>
    <property type="molecule type" value="Genomic_DNA"/>
</dbReference>
<dbReference type="Proteomes" id="UP000321332">
    <property type="component" value="Chromosome"/>
</dbReference>
<dbReference type="AlphaFoldDB" id="A0AAE6M1M6"/>
<feature type="transmembrane region" description="Helical" evidence="1">
    <location>
        <begin position="6"/>
        <end position="29"/>
    </location>
</feature>
<feature type="transmembrane region" description="Helical" evidence="1">
    <location>
        <begin position="41"/>
        <end position="59"/>
    </location>
</feature>
<keyword evidence="1" id="KW-0472">Membrane</keyword>
<gene>
    <name evidence="2" type="ORF">FGL89_00900</name>
</gene>
<feature type="transmembrane region" description="Helical" evidence="1">
    <location>
        <begin position="91"/>
        <end position="108"/>
    </location>
</feature>
<reference evidence="2 3" key="1">
    <citation type="submission" date="2019-06" db="EMBL/GenBank/DDBJ databases">
        <title>Genome analyses of bacteria isolated from kimchi.</title>
        <authorList>
            <person name="Lee S."/>
            <person name="Ahn S."/>
            <person name="Roh S."/>
        </authorList>
    </citation>
    <scope>NUCLEOTIDE SEQUENCE [LARGE SCALE GENOMIC DNA]</scope>
    <source>
        <strain evidence="2 3">CBA3620</strain>
    </source>
</reference>
<evidence type="ECO:0000313" key="2">
    <source>
        <dbReference type="EMBL" id="QEA32795.1"/>
    </source>
</evidence>
<evidence type="ECO:0000313" key="3">
    <source>
        <dbReference type="Proteomes" id="UP000321332"/>
    </source>
</evidence>
<name>A0AAE6M1M6_LEUCA</name>
<keyword evidence="1" id="KW-0812">Transmembrane</keyword>
<evidence type="ECO:0000256" key="1">
    <source>
        <dbReference type="SAM" id="Phobius"/>
    </source>
</evidence>